<evidence type="ECO:0000256" key="9">
    <source>
        <dbReference type="ARBA" id="ARBA00023303"/>
    </source>
</evidence>
<dbReference type="EMBL" id="JAEHFW010000001">
    <property type="protein sequence ID" value="MBK0378781.1"/>
    <property type="molecule type" value="Genomic_DNA"/>
</dbReference>
<dbReference type="InterPro" id="IPR001807">
    <property type="entry name" value="ClC"/>
</dbReference>
<feature type="transmembrane region" description="Helical" evidence="10">
    <location>
        <begin position="213"/>
        <end position="234"/>
    </location>
</feature>
<dbReference type="InterPro" id="IPR014743">
    <property type="entry name" value="Cl-channel_core"/>
</dbReference>
<evidence type="ECO:0000256" key="2">
    <source>
        <dbReference type="ARBA" id="ARBA00022448"/>
    </source>
</evidence>
<dbReference type="GO" id="GO:0005254">
    <property type="term" value="F:chloride channel activity"/>
    <property type="evidence" value="ECO:0007669"/>
    <property type="project" value="UniProtKB-KW"/>
</dbReference>
<feature type="transmembrane region" description="Helical" evidence="10">
    <location>
        <begin position="28"/>
        <end position="48"/>
    </location>
</feature>
<keyword evidence="8" id="KW-0868">Chloride</keyword>
<feature type="transmembrane region" description="Helical" evidence="10">
    <location>
        <begin position="174"/>
        <end position="198"/>
    </location>
</feature>
<evidence type="ECO:0000313" key="11">
    <source>
        <dbReference type="EMBL" id="MBK0378781.1"/>
    </source>
</evidence>
<feature type="transmembrane region" description="Helical" evidence="10">
    <location>
        <begin position="119"/>
        <end position="141"/>
    </location>
</feature>
<evidence type="ECO:0000256" key="8">
    <source>
        <dbReference type="ARBA" id="ARBA00023214"/>
    </source>
</evidence>
<evidence type="ECO:0000256" key="10">
    <source>
        <dbReference type="SAM" id="Phobius"/>
    </source>
</evidence>
<dbReference type="Pfam" id="PF00654">
    <property type="entry name" value="Voltage_CLC"/>
    <property type="match status" value="1"/>
</dbReference>
<dbReference type="RefSeq" id="WP_200065146.1">
    <property type="nucleotide sequence ID" value="NZ_JAEHFW010000001.1"/>
</dbReference>
<dbReference type="SUPFAM" id="SSF81340">
    <property type="entry name" value="Clc chloride channel"/>
    <property type="match status" value="1"/>
</dbReference>
<proteinExistence type="predicted"/>
<evidence type="ECO:0000256" key="6">
    <source>
        <dbReference type="ARBA" id="ARBA00023136"/>
    </source>
</evidence>
<dbReference type="CDD" id="cd01034">
    <property type="entry name" value="EriC_like"/>
    <property type="match status" value="1"/>
</dbReference>
<evidence type="ECO:0000256" key="4">
    <source>
        <dbReference type="ARBA" id="ARBA00022989"/>
    </source>
</evidence>
<reference evidence="11" key="1">
    <citation type="submission" date="2020-12" db="EMBL/GenBank/DDBJ databases">
        <title>Bacterial novel species Mucilaginibacter sp. SD-g isolated from soil.</title>
        <authorList>
            <person name="Jung H.-Y."/>
        </authorList>
    </citation>
    <scope>NUCLEOTIDE SEQUENCE</scope>
    <source>
        <strain evidence="11">SD-g</strain>
    </source>
</reference>
<comment type="caution">
    <text evidence="11">The sequence shown here is derived from an EMBL/GenBank/DDBJ whole genome shotgun (WGS) entry which is preliminary data.</text>
</comment>
<comment type="subcellular location">
    <subcellularLocation>
        <location evidence="1">Membrane</location>
        <topology evidence="1">Multi-pass membrane protein</topology>
    </subcellularLocation>
</comment>
<keyword evidence="7" id="KW-0869">Chloride channel</keyword>
<name>A0A934PSG2_9SPHI</name>
<accession>A0A934PSG2</accession>
<keyword evidence="6 10" id="KW-0472">Membrane</keyword>
<keyword evidence="3 10" id="KW-0812">Transmembrane</keyword>
<keyword evidence="5" id="KW-0406">Ion transport</keyword>
<dbReference type="AlphaFoldDB" id="A0A934PSG2"/>
<feature type="transmembrane region" description="Helical" evidence="10">
    <location>
        <begin position="68"/>
        <end position="85"/>
    </location>
</feature>
<keyword evidence="12" id="KW-1185">Reference proteome</keyword>
<dbReference type="Gene3D" id="1.10.3080.10">
    <property type="entry name" value="Clc chloride channel"/>
    <property type="match status" value="1"/>
</dbReference>
<organism evidence="11 12">
    <name type="scientific">Mucilaginibacter segetis</name>
    <dbReference type="NCBI Taxonomy" id="2793071"/>
    <lineage>
        <taxon>Bacteria</taxon>
        <taxon>Pseudomonadati</taxon>
        <taxon>Bacteroidota</taxon>
        <taxon>Sphingobacteriia</taxon>
        <taxon>Sphingobacteriales</taxon>
        <taxon>Sphingobacteriaceae</taxon>
        <taxon>Mucilaginibacter</taxon>
    </lineage>
</organism>
<evidence type="ECO:0000256" key="3">
    <source>
        <dbReference type="ARBA" id="ARBA00022692"/>
    </source>
</evidence>
<dbReference type="GO" id="GO:0034707">
    <property type="term" value="C:chloride channel complex"/>
    <property type="evidence" value="ECO:0007669"/>
    <property type="project" value="UniProtKB-KW"/>
</dbReference>
<evidence type="ECO:0000256" key="5">
    <source>
        <dbReference type="ARBA" id="ARBA00023065"/>
    </source>
</evidence>
<dbReference type="Proteomes" id="UP000613193">
    <property type="component" value="Unassembled WGS sequence"/>
</dbReference>
<evidence type="ECO:0000256" key="7">
    <source>
        <dbReference type="ARBA" id="ARBA00023173"/>
    </source>
</evidence>
<sequence>MKETIYTVRLLLKSSFDRIRNENLKKNALQAIPFWIASIITGLFAVLYTKLFNEAEGFASYVFNHHGWMFFILSPACFVLAWWIIHKFATYARGSGIPQVMAAIQISSHKTNHIVDKLLGLRIIIVKVFSSLVMAIGGAAIGREGPTIQIASSVYKIVYQLLPKWWPKIAKRNMIVTGAAAGLAAAFNTPLGGIVFAIEELTKTHFSYFKTAIFSSVIIAGLSAQAFLGPYLYLGYPKVNDLSSYIFLSVALVALISGLLGSGMSKIILIIFKWKAKFKFTYHHVFYVAGCALIIAFLAYFVNQEILGSGKDLMQKALFTPAKYSLWYTPLLRIIGPLLSFTTGAAGGIFAPALGAGASVGSLIAGWFQVSDTNANMLMLAGMVGFLTGVTRSPFTSVILVLEMTDRHNVIFHLILAGMVASLGALIIDKHSLYDHLKVQYVRDLILEEEKIKQKENNEEEITTAETGLKE</sequence>
<gene>
    <name evidence="11" type="ORF">I5M19_05655</name>
</gene>
<feature type="transmembrane region" description="Helical" evidence="10">
    <location>
        <begin position="324"/>
        <end position="343"/>
    </location>
</feature>
<keyword evidence="2" id="KW-0813">Transport</keyword>
<dbReference type="PRINTS" id="PR00762">
    <property type="entry name" value="CLCHANNEL"/>
</dbReference>
<feature type="transmembrane region" description="Helical" evidence="10">
    <location>
        <begin position="380"/>
        <end position="404"/>
    </location>
</feature>
<dbReference type="PANTHER" id="PTHR43427:SF6">
    <property type="entry name" value="CHLORIDE CHANNEL PROTEIN CLC-E"/>
    <property type="match status" value="1"/>
</dbReference>
<dbReference type="InterPro" id="IPR050368">
    <property type="entry name" value="ClC-type_chloride_channel"/>
</dbReference>
<keyword evidence="9" id="KW-0407">Ion channel</keyword>
<keyword evidence="4 10" id="KW-1133">Transmembrane helix</keyword>
<dbReference type="PANTHER" id="PTHR43427">
    <property type="entry name" value="CHLORIDE CHANNEL PROTEIN CLC-E"/>
    <property type="match status" value="1"/>
</dbReference>
<feature type="transmembrane region" description="Helical" evidence="10">
    <location>
        <begin position="284"/>
        <end position="303"/>
    </location>
</feature>
<feature type="transmembrane region" description="Helical" evidence="10">
    <location>
        <begin position="349"/>
        <end position="368"/>
    </location>
</feature>
<feature type="transmembrane region" description="Helical" evidence="10">
    <location>
        <begin position="410"/>
        <end position="428"/>
    </location>
</feature>
<evidence type="ECO:0000313" key="12">
    <source>
        <dbReference type="Proteomes" id="UP000613193"/>
    </source>
</evidence>
<feature type="transmembrane region" description="Helical" evidence="10">
    <location>
        <begin position="246"/>
        <end position="272"/>
    </location>
</feature>
<protein>
    <submittedName>
        <fullName evidence="11">Chloride channel protein</fullName>
    </submittedName>
</protein>
<evidence type="ECO:0000256" key="1">
    <source>
        <dbReference type="ARBA" id="ARBA00004141"/>
    </source>
</evidence>